<feature type="domain" description="Enoyl reductase (ER)" evidence="3">
    <location>
        <begin position="11"/>
        <end position="321"/>
    </location>
</feature>
<dbReference type="SUPFAM" id="SSF50129">
    <property type="entry name" value="GroES-like"/>
    <property type="match status" value="1"/>
</dbReference>
<dbReference type="Gene3D" id="3.40.50.720">
    <property type="entry name" value="NAD(P)-binding Rossmann-like Domain"/>
    <property type="match status" value="1"/>
</dbReference>
<dbReference type="AlphaFoldDB" id="A0A5Q0H7S6"/>
<gene>
    <name evidence="4" type="ORF">EKG83_35630</name>
</gene>
<dbReference type="GO" id="GO:0005829">
    <property type="term" value="C:cytosol"/>
    <property type="evidence" value="ECO:0007669"/>
    <property type="project" value="TreeGrafter"/>
</dbReference>
<dbReference type="SMART" id="SM00829">
    <property type="entry name" value="PKS_ER"/>
    <property type="match status" value="1"/>
</dbReference>
<evidence type="ECO:0000313" key="4">
    <source>
        <dbReference type="EMBL" id="QFZ22033.1"/>
    </source>
</evidence>
<dbReference type="Pfam" id="PF08240">
    <property type="entry name" value="ADH_N"/>
    <property type="match status" value="1"/>
</dbReference>
<proteinExistence type="predicted"/>
<dbReference type="InterPro" id="IPR013149">
    <property type="entry name" value="ADH-like_C"/>
</dbReference>
<dbReference type="InterPro" id="IPR036291">
    <property type="entry name" value="NAD(P)-bd_dom_sf"/>
</dbReference>
<dbReference type="InterPro" id="IPR013154">
    <property type="entry name" value="ADH-like_N"/>
</dbReference>
<reference evidence="5" key="1">
    <citation type="journal article" date="2021" name="Curr. Microbiol.">
        <title>Complete genome of nocamycin-producing strain Saccharothrix syringae NRRL B-16468 reveals the biosynthetic potential for secondary metabolites.</title>
        <authorList>
            <person name="Mo X."/>
            <person name="Yang S."/>
        </authorList>
    </citation>
    <scope>NUCLEOTIDE SEQUENCE [LARGE SCALE GENOMIC DNA]</scope>
    <source>
        <strain evidence="5">ATCC 51364 / DSM 43886 / JCM 6844 / KCTC 9398 / NBRC 14523 / NRRL B-16468 / INA 2240</strain>
    </source>
</reference>
<accession>A0A5Q0H7S6</accession>
<dbReference type="OrthoDB" id="9805883at2"/>
<dbReference type="InterPro" id="IPR011032">
    <property type="entry name" value="GroES-like_sf"/>
</dbReference>
<dbReference type="GO" id="GO:0003960">
    <property type="term" value="F:quinone reductase (NADPH) activity"/>
    <property type="evidence" value="ECO:0007669"/>
    <property type="project" value="InterPro"/>
</dbReference>
<dbReference type="InterPro" id="IPR020843">
    <property type="entry name" value="ER"/>
</dbReference>
<evidence type="ECO:0000259" key="3">
    <source>
        <dbReference type="SMART" id="SM00829"/>
    </source>
</evidence>
<dbReference type="GO" id="GO:0008270">
    <property type="term" value="F:zinc ion binding"/>
    <property type="evidence" value="ECO:0007669"/>
    <property type="project" value="InterPro"/>
</dbReference>
<dbReference type="Pfam" id="PF00107">
    <property type="entry name" value="ADH_zinc_N"/>
    <property type="match status" value="1"/>
</dbReference>
<dbReference type="GO" id="GO:0035925">
    <property type="term" value="F:mRNA 3'-UTR AU-rich region binding"/>
    <property type="evidence" value="ECO:0007669"/>
    <property type="project" value="TreeGrafter"/>
</dbReference>
<dbReference type="CDD" id="cd05286">
    <property type="entry name" value="QOR2"/>
    <property type="match status" value="1"/>
</dbReference>
<evidence type="ECO:0000256" key="2">
    <source>
        <dbReference type="ARBA" id="ARBA00023002"/>
    </source>
</evidence>
<keyword evidence="2" id="KW-0560">Oxidoreductase</keyword>
<dbReference type="PROSITE" id="PS01162">
    <property type="entry name" value="QOR_ZETA_CRYSTAL"/>
    <property type="match status" value="1"/>
</dbReference>
<dbReference type="RefSeq" id="WP_033432491.1">
    <property type="nucleotide sequence ID" value="NZ_CP034550.1"/>
</dbReference>
<name>A0A5Q0H7S6_SACSY</name>
<dbReference type="EMBL" id="CP034550">
    <property type="protein sequence ID" value="QFZ22033.1"/>
    <property type="molecule type" value="Genomic_DNA"/>
</dbReference>
<dbReference type="PANTHER" id="PTHR48106:SF13">
    <property type="entry name" value="QUINONE OXIDOREDUCTASE-RELATED"/>
    <property type="match status" value="1"/>
</dbReference>
<sequence length="323" mass="33364">MPKAVVVRTTGGPEALEFGDVEVGPPGAGQLLVDVAAAGVNFIDCYHREGRYPVPLPFTVGLEGTGRVAAVGPDVAGFAVGDRVAWAQAPGSYAEQVVLDAANAVPVPDGVDDDTAGALLLQGLTAHYLVASTYPVRPGDAVLVHAAAGGVGLLLVQLAKARGARVIGTVSTEAKEALAREAGADEVIRYDRVDFAPEVRRLTDGAGVAAVYDGVGRTTFDGSLSALRPRGVLALFGGSSGAVPPVDPQRLNQAGSVFLTRPSLGAHVATREELEWRAGELFAAVADGSLRVRVGGRYPLAEARRAHEDLEGRRTTGKLLLLP</sequence>
<dbReference type="PANTHER" id="PTHR48106">
    <property type="entry name" value="QUINONE OXIDOREDUCTASE PIG3-RELATED"/>
    <property type="match status" value="1"/>
</dbReference>
<dbReference type="SUPFAM" id="SSF51735">
    <property type="entry name" value="NAD(P)-binding Rossmann-fold domains"/>
    <property type="match status" value="1"/>
</dbReference>
<dbReference type="KEGG" id="ssyi:EKG83_35630"/>
<evidence type="ECO:0000313" key="5">
    <source>
        <dbReference type="Proteomes" id="UP000325787"/>
    </source>
</evidence>
<dbReference type="Proteomes" id="UP000325787">
    <property type="component" value="Chromosome"/>
</dbReference>
<keyword evidence="1" id="KW-0521">NADP</keyword>
<dbReference type="FunFam" id="3.40.50.720:FF:000053">
    <property type="entry name" value="Quinone oxidoreductase 1"/>
    <property type="match status" value="1"/>
</dbReference>
<keyword evidence="5" id="KW-1185">Reference proteome</keyword>
<organism evidence="4 5">
    <name type="scientific">Saccharothrix syringae</name>
    <name type="common">Nocardiopsis syringae</name>
    <dbReference type="NCBI Taxonomy" id="103733"/>
    <lineage>
        <taxon>Bacteria</taxon>
        <taxon>Bacillati</taxon>
        <taxon>Actinomycetota</taxon>
        <taxon>Actinomycetes</taxon>
        <taxon>Pseudonocardiales</taxon>
        <taxon>Pseudonocardiaceae</taxon>
        <taxon>Saccharothrix</taxon>
    </lineage>
</organism>
<protein>
    <submittedName>
        <fullName evidence="4">Quinone oxidoreductase</fullName>
    </submittedName>
</protein>
<dbReference type="InterPro" id="IPR047618">
    <property type="entry name" value="QOR-like"/>
</dbReference>
<dbReference type="Gene3D" id="3.90.180.10">
    <property type="entry name" value="Medium-chain alcohol dehydrogenases, catalytic domain"/>
    <property type="match status" value="1"/>
</dbReference>
<dbReference type="GO" id="GO:0070402">
    <property type="term" value="F:NADPH binding"/>
    <property type="evidence" value="ECO:0007669"/>
    <property type="project" value="TreeGrafter"/>
</dbReference>
<evidence type="ECO:0000256" key="1">
    <source>
        <dbReference type="ARBA" id="ARBA00022857"/>
    </source>
</evidence>
<dbReference type="InterPro" id="IPR002364">
    <property type="entry name" value="Quin_OxRdtase/zeta-crystal_CS"/>
</dbReference>